<dbReference type="Proteomes" id="UP001202248">
    <property type="component" value="Unassembled WGS sequence"/>
</dbReference>
<name>A0ABS9SK71_9BACT</name>
<protein>
    <submittedName>
        <fullName evidence="1">Carboxypeptidase-like regulatory domain-containing protein</fullName>
    </submittedName>
</protein>
<evidence type="ECO:0000313" key="1">
    <source>
        <dbReference type="EMBL" id="MCH5598579.1"/>
    </source>
</evidence>
<dbReference type="RefSeq" id="WP_240830244.1">
    <property type="nucleotide sequence ID" value="NZ_JAKWBL010000002.1"/>
</dbReference>
<dbReference type="InterPro" id="IPR008969">
    <property type="entry name" value="CarboxyPept-like_regulatory"/>
</dbReference>
<comment type="caution">
    <text evidence="1">The sequence shown here is derived from an EMBL/GenBank/DDBJ whole genome shotgun (WGS) entry which is preliminary data.</text>
</comment>
<dbReference type="SUPFAM" id="SSF49464">
    <property type="entry name" value="Carboxypeptidase regulatory domain-like"/>
    <property type="match status" value="1"/>
</dbReference>
<dbReference type="Pfam" id="PF13715">
    <property type="entry name" value="CarbopepD_reg_2"/>
    <property type="match status" value="1"/>
</dbReference>
<proteinExistence type="predicted"/>
<dbReference type="EMBL" id="JAKWBL010000002">
    <property type="protein sequence ID" value="MCH5598579.1"/>
    <property type="molecule type" value="Genomic_DNA"/>
</dbReference>
<accession>A0ABS9SK71</accession>
<gene>
    <name evidence="1" type="ORF">MKP09_12005</name>
</gene>
<keyword evidence="2" id="KW-1185">Reference proteome</keyword>
<sequence>MYAQTSSTASGVIKNNSGAPISNITITEKGTSNVTMSSQDGAFSLAVNNNAVLVISGVGYVQQEISVTGMKDIEVILEQSTDELSEIVVTALNISKEKRLCLMLLQNLKLIKLPKQVPTTSLLPYKAK</sequence>
<reference evidence="1 2" key="1">
    <citation type="submission" date="2022-02" db="EMBL/GenBank/DDBJ databases">
        <authorList>
            <person name="Min J."/>
        </authorList>
    </citation>
    <scope>NUCLEOTIDE SEQUENCE [LARGE SCALE GENOMIC DNA]</scope>
    <source>
        <strain evidence="1 2">GR10-1</strain>
    </source>
</reference>
<dbReference type="Gene3D" id="2.60.40.1120">
    <property type="entry name" value="Carboxypeptidase-like, regulatory domain"/>
    <property type="match status" value="1"/>
</dbReference>
<organism evidence="1 2">
    <name type="scientific">Niabella ginsengisoli</name>
    <dbReference type="NCBI Taxonomy" id="522298"/>
    <lineage>
        <taxon>Bacteria</taxon>
        <taxon>Pseudomonadati</taxon>
        <taxon>Bacteroidota</taxon>
        <taxon>Chitinophagia</taxon>
        <taxon>Chitinophagales</taxon>
        <taxon>Chitinophagaceae</taxon>
        <taxon>Niabella</taxon>
    </lineage>
</organism>
<evidence type="ECO:0000313" key="2">
    <source>
        <dbReference type="Proteomes" id="UP001202248"/>
    </source>
</evidence>